<dbReference type="PANTHER" id="PTHR43510">
    <property type="entry name" value="AMINOTRANSFERASE FUNCTION, HYPOTHETICAL (EUROFUNG)"/>
    <property type="match status" value="1"/>
</dbReference>
<dbReference type="AlphaFoldDB" id="A0A7H0LKR6"/>
<evidence type="ECO:0000313" key="2">
    <source>
        <dbReference type="EMBL" id="QNQ10269.1"/>
    </source>
</evidence>
<name>A0A7H0LKR6_9SPHN</name>
<keyword evidence="2" id="KW-0032">Aminotransferase</keyword>
<evidence type="ECO:0000259" key="1">
    <source>
        <dbReference type="Pfam" id="PF00155"/>
    </source>
</evidence>
<dbReference type="GO" id="GO:0008483">
    <property type="term" value="F:transaminase activity"/>
    <property type="evidence" value="ECO:0007669"/>
    <property type="project" value="UniProtKB-KW"/>
</dbReference>
<dbReference type="KEGG" id="spap:H3Z74_03240"/>
<dbReference type="InterPro" id="IPR015422">
    <property type="entry name" value="PyrdxlP-dep_Trfase_small"/>
</dbReference>
<dbReference type="Pfam" id="PF00155">
    <property type="entry name" value="Aminotran_1_2"/>
    <property type="match status" value="1"/>
</dbReference>
<protein>
    <submittedName>
        <fullName evidence="2">Aminotransferase class I/II-fold pyridoxal phosphate-dependent enzyme</fullName>
    </submittedName>
</protein>
<dbReference type="PANTHER" id="PTHR43510:SF1">
    <property type="entry name" value="AMINOTRANSFERASE FUNCTION, HYPOTHETICAL (EUROFUNG)"/>
    <property type="match status" value="1"/>
</dbReference>
<sequence>MPALQDFRLETYFSKWEFEARFHLTASDAQSMTLRELLDMANPQDAAAFDAMWLGYTETFGAADLRAEIAGTYDERTADDILCFAGAEEGLYIAANVLLTRGDHAIVVTPNYQAAETVPLSICEVTGVPLDPASGWDLDLDRVAAAIRPSTRLISINFPHNPTGRIIARETLDGLIALCRRHGIWLFSDEVYRLLGPDSDRHLPQVADLYERGLSLNVMSKAYGLPGLRIGWIACADRELLVRMERMKHYLSICNSGPSERLAVIALRARDGILSRNNALVRDNLALFDTFFGDHRNLFEWTRPDGGCVGYPRWTGPGSVDAFATRLVEEAGVLVLPSNIYRSDLGPTPTDRFRVGFGRAGLSEGLTAFRDHLAQF</sequence>
<dbReference type="GO" id="GO:0030170">
    <property type="term" value="F:pyridoxal phosphate binding"/>
    <property type="evidence" value="ECO:0007669"/>
    <property type="project" value="InterPro"/>
</dbReference>
<dbReference type="CDD" id="cd00609">
    <property type="entry name" value="AAT_like"/>
    <property type="match status" value="1"/>
</dbReference>
<dbReference type="InterPro" id="IPR004839">
    <property type="entry name" value="Aminotransferase_I/II_large"/>
</dbReference>
<keyword evidence="2" id="KW-0808">Transferase</keyword>
<organism evidence="2 3">
    <name type="scientific">Sphingomonas alpina</name>
    <dbReference type="NCBI Taxonomy" id="653931"/>
    <lineage>
        <taxon>Bacteria</taxon>
        <taxon>Pseudomonadati</taxon>
        <taxon>Pseudomonadota</taxon>
        <taxon>Alphaproteobacteria</taxon>
        <taxon>Sphingomonadales</taxon>
        <taxon>Sphingomonadaceae</taxon>
        <taxon>Sphingomonas</taxon>
    </lineage>
</organism>
<feature type="domain" description="Aminotransferase class I/classII large" evidence="1">
    <location>
        <begin position="48"/>
        <end position="362"/>
    </location>
</feature>
<reference evidence="2 3" key="1">
    <citation type="submission" date="2020-09" db="EMBL/GenBank/DDBJ databases">
        <title>Sphingomonas sp., a new species isolated from pork steak.</title>
        <authorList>
            <person name="Heidler von Heilborn D."/>
        </authorList>
    </citation>
    <scope>NUCLEOTIDE SEQUENCE [LARGE SCALE GENOMIC DNA]</scope>
    <source>
        <strain evidence="3">S8-3T</strain>
    </source>
</reference>
<keyword evidence="3" id="KW-1185">Reference proteome</keyword>
<evidence type="ECO:0000313" key="3">
    <source>
        <dbReference type="Proteomes" id="UP000516148"/>
    </source>
</evidence>
<gene>
    <name evidence="2" type="ORF">H3Z74_03240</name>
</gene>
<dbReference type="Gene3D" id="3.40.640.10">
    <property type="entry name" value="Type I PLP-dependent aspartate aminotransferase-like (Major domain)"/>
    <property type="match status" value="1"/>
</dbReference>
<dbReference type="Gene3D" id="3.90.1150.10">
    <property type="entry name" value="Aspartate Aminotransferase, domain 1"/>
    <property type="match status" value="1"/>
</dbReference>
<dbReference type="Proteomes" id="UP000516148">
    <property type="component" value="Chromosome"/>
</dbReference>
<dbReference type="EMBL" id="CP061038">
    <property type="protein sequence ID" value="QNQ10269.1"/>
    <property type="molecule type" value="Genomic_DNA"/>
</dbReference>
<proteinExistence type="predicted"/>
<accession>A0A7H0LKR6</accession>
<dbReference type="RefSeq" id="WP_187762571.1">
    <property type="nucleotide sequence ID" value="NZ_CP061038.1"/>
</dbReference>
<dbReference type="SUPFAM" id="SSF53383">
    <property type="entry name" value="PLP-dependent transferases"/>
    <property type="match status" value="1"/>
</dbReference>
<dbReference type="InterPro" id="IPR015421">
    <property type="entry name" value="PyrdxlP-dep_Trfase_major"/>
</dbReference>
<dbReference type="InterPro" id="IPR015424">
    <property type="entry name" value="PyrdxlP-dep_Trfase"/>
</dbReference>